<gene>
    <name evidence="2" type="ORF">CBQ26_03640</name>
</gene>
<accession>A0A246BQ79</accession>
<dbReference type="AlphaFoldDB" id="A0A246BQ79"/>
<evidence type="ECO:0000313" key="3">
    <source>
        <dbReference type="Proteomes" id="UP000197208"/>
    </source>
</evidence>
<proteinExistence type="predicted"/>
<keyword evidence="1" id="KW-0812">Transmembrane</keyword>
<feature type="transmembrane region" description="Helical" evidence="1">
    <location>
        <begin position="36"/>
        <end position="59"/>
    </location>
</feature>
<dbReference type="OrthoDB" id="33097at2"/>
<keyword evidence="1" id="KW-0472">Membrane</keyword>
<reference evidence="2 3" key="1">
    <citation type="submission" date="2017-05" db="EMBL/GenBank/DDBJ databases">
        <title>De novo genome assembly of Deniococcus indicus strain DR1.</title>
        <authorList>
            <person name="Chauhan D."/>
            <person name="Yennamalli R.M."/>
            <person name="Priyadarshini R."/>
        </authorList>
    </citation>
    <scope>NUCLEOTIDE SEQUENCE [LARGE SCALE GENOMIC DNA]</scope>
    <source>
        <strain evidence="2 3">DR1</strain>
    </source>
</reference>
<feature type="transmembrane region" description="Helical" evidence="1">
    <location>
        <begin position="66"/>
        <end position="87"/>
    </location>
</feature>
<evidence type="ECO:0000256" key="1">
    <source>
        <dbReference type="SAM" id="Phobius"/>
    </source>
</evidence>
<keyword evidence="3" id="KW-1185">Reference proteome</keyword>
<dbReference type="RefSeq" id="WP_088247224.1">
    <property type="nucleotide sequence ID" value="NZ_BNAM01000011.1"/>
</dbReference>
<comment type="caution">
    <text evidence="2">The sequence shown here is derived from an EMBL/GenBank/DDBJ whole genome shotgun (WGS) entry which is preliminary data.</text>
</comment>
<evidence type="ECO:0000313" key="2">
    <source>
        <dbReference type="EMBL" id="OWL97402.1"/>
    </source>
</evidence>
<sequence length="95" mass="10067">MTIALIAAGFLIMAYSTFFGYQLKSRASGGLIGTRLTQLLAMIAVFALSYLVVGALTFGRPADSSMLILSVILLLGAVFVILVLNLVRDVLGTLE</sequence>
<organism evidence="2 3">
    <name type="scientific">Deinococcus indicus</name>
    <dbReference type="NCBI Taxonomy" id="223556"/>
    <lineage>
        <taxon>Bacteria</taxon>
        <taxon>Thermotogati</taxon>
        <taxon>Deinococcota</taxon>
        <taxon>Deinococci</taxon>
        <taxon>Deinococcales</taxon>
        <taxon>Deinococcaceae</taxon>
        <taxon>Deinococcus</taxon>
    </lineage>
</organism>
<dbReference type="Proteomes" id="UP000197208">
    <property type="component" value="Unassembled WGS sequence"/>
</dbReference>
<name>A0A246BQ79_9DEIO</name>
<dbReference type="EMBL" id="NHMK01000009">
    <property type="protein sequence ID" value="OWL97402.1"/>
    <property type="molecule type" value="Genomic_DNA"/>
</dbReference>
<keyword evidence="1" id="KW-1133">Transmembrane helix</keyword>
<protein>
    <submittedName>
        <fullName evidence="2">Uncharacterized protein</fullName>
    </submittedName>
</protein>